<name>A0A8T1TU55_9STRA</name>
<comment type="caution">
    <text evidence="2">The sequence shown here is derived from an EMBL/GenBank/DDBJ whole genome shotgun (WGS) entry which is preliminary data.</text>
</comment>
<dbReference type="Proteomes" id="UP000688947">
    <property type="component" value="Unassembled WGS sequence"/>
</dbReference>
<evidence type="ECO:0000313" key="2">
    <source>
        <dbReference type="EMBL" id="KAG6948027.1"/>
    </source>
</evidence>
<dbReference type="EMBL" id="JAENGZ010001444">
    <property type="protein sequence ID" value="KAG6948027.1"/>
    <property type="molecule type" value="Genomic_DNA"/>
</dbReference>
<protein>
    <submittedName>
        <fullName evidence="2">Uncharacterized protein</fullName>
    </submittedName>
</protein>
<reference evidence="2" key="1">
    <citation type="submission" date="2021-01" db="EMBL/GenBank/DDBJ databases">
        <title>Phytophthora aleatoria, a newly-described species from Pinus radiata is distinct from Phytophthora cactorum isolates based on comparative genomics.</title>
        <authorList>
            <person name="Mcdougal R."/>
            <person name="Panda P."/>
            <person name="Williams N."/>
            <person name="Studholme D.J."/>
        </authorList>
    </citation>
    <scope>NUCLEOTIDE SEQUENCE</scope>
    <source>
        <strain evidence="2">NZFS 3830</strain>
    </source>
</reference>
<feature type="region of interest" description="Disordered" evidence="1">
    <location>
        <begin position="1"/>
        <end position="28"/>
    </location>
</feature>
<dbReference type="AlphaFoldDB" id="A0A8T1TU55"/>
<organism evidence="2 3">
    <name type="scientific">Phytophthora cactorum</name>
    <dbReference type="NCBI Taxonomy" id="29920"/>
    <lineage>
        <taxon>Eukaryota</taxon>
        <taxon>Sar</taxon>
        <taxon>Stramenopiles</taxon>
        <taxon>Oomycota</taxon>
        <taxon>Peronosporomycetes</taxon>
        <taxon>Peronosporales</taxon>
        <taxon>Peronosporaceae</taxon>
        <taxon>Phytophthora</taxon>
    </lineage>
</organism>
<dbReference type="VEuPathDB" id="FungiDB:PC110_g17670"/>
<gene>
    <name evidence="2" type="ORF">JG687_00015733</name>
</gene>
<proteinExistence type="predicted"/>
<dbReference type="OrthoDB" id="10461860at2759"/>
<feature type="non-terminal residue" evidence="2">
    <location>
        <position position="1"/>
    </location>
</feature>
<evidence type="ECO:0000313" key="3">
    <source>
        <dbReference type="Proteomes" id="UP000688947"/>
    </source>
</evidence>
<accession>A0A8T1TU55</accession>
<evidence type="ECO:0000256" key="1">
    <source>
        <dbReference type="SAM" id="MobiDB-lite"/>
    </source>
</evidence>
<sequence length="254" mass="26429">GAVGGGESDGDAITSIGGAANQRSPSNVKDKVLGKGTLVLGPTMKALSVWQSTVGVVRKSVICVCGDEDTRSRRWIGPQMLILVPGGMQTPSWWASEAPPRKKVMPIVGKETWWELVAMSLHPTRVTPESVIRATTKSLDRVATSVGLVATKSLSRVTTKSVDRIAAPYVTSKSVTSVAATTSASHATTKSVASVAKSVSSHTKCGTSAAMSMDRVTQPVTSIAAWSVDSVTAKSVSCFVTPSVGRKFVPSANS</sequence>